<keyword evidence="3" id="KW-1185">Reference proteome</keyword>
<proteinExistence type="predicted"/>
<dbReference type="AlphaFoldDB" id="A0A8K0CUQ0"/>
<dbReference type="InterPro" id="IPR036885">
    <property type="entry name" value="SWIB_MDM2_dom_sf"/>
</dbReference>
<accession>A0A8K0CUQ0</accession>
<organism evidence="2 3">
    <name type="scientific">Ignelater luminosus</name>
    <name type="common">Cucubano</name>
    <name type="synonym">Pyrophorus luminosus</name>
    <dbReference type="NCBI Taxonomy" id="2038154"/>
    <lineage>
        <taxon>Eukaryota</taxon>
        <taxon>Metazoa</taxon>
        <taxon>Ecdysozoa</taxon>
        <taxon>Arthropoda</taxon>
        <taxon>Hexapoda</taxon>
        <taxon>Insecta</taxon>
        <taxon>Pterygota</taxon>
        <taxon>Neoptera</taxon>
        <taxon>Endopterygota</taxon>
        <taxon>Coleoptera</taxon>
        <taxon>Polyphaga</taxon>
        <taxon>Elateriformia</taxon>
        <taxon>Elateroidea</taxon>
        <taxon>Elateridae</taxon>
        <taxon>Agrypninae</taxon>
        <taxon>Pyrophorini</taxon>
        <taxon>Ignelater</taxon>
    </lineage>
</organism>
<evidence type="ECO:0000313" key="3">
    <source>
        <dbReference type="Proteomes" id="UP000801492"/>
    </source>
</evidence>
<dbReference type="InterPro" id="IPR003121">
    <property type="entry name" value="SWIB_MDM2_domain"/>
</dbReference>
<reference evidence="2" key="1">
    <citation type="submission" date="2019-08" db="EMBL/GenBank/DDBJ databases">
        <title>The genome of the North American firefly Photinus pyralis.</title>
        <authorList>
            <consortium name="Photinus pyralis genome working group"/>
            <person name="Fallon T.R."/>
            <person name="Sander Lower S.E."/>
            <person name="Weng J.-K."/>
        </authorList>
    </citation>
    <scope>NUCLEOTIDE SEQUENCE</scope>
    <source>
        <strain evidence="2">TRF0915ILg1</strain>
        <tissue evidence="2">Whole body</tissue>
    </source>
</reference>
<dbReference type="CDD" id="cd10567">
    <property type="entry name" value="SWIB-MDM2_like"/>
    <property type="match status" value="1"/>
</dbReference>
<gene>
    <name evidence="2" type="ORF">ILUMI_15436</name>
</gene>
<sequence length="129" mass="15219">MNLSPELAALVGQRSMARHEVVEKVRSIIKERDLYNPKNNYVICDDALFQVIGVKRFCTFEMKRYLESHFRGEDRNGIKKVWSIIEERDLYDPKNKQYAICDDALFKVIGVKPFHTFGIMKYLKDHFIS</sequence>
<dbReference type="Pfam" id="PF02201">
    <property type="entry name" value="SWIB"/>
    <property type="match status" value="2"/>
</dbReference>
<dbReference type="SUPFAM" id="SSF47592">
    <property type="entry name" value="SWIB/MDM2 domain"/>
    <property type="match status" value="2"/>
</dbReference>
<evidence type="ECO:0000259" key="1">
    <source>
        <dbReference type="PROSITE" id="PS51925"/>
    </source>
</evidence>
<dbReference type="OrthoDB" id="10251073at2759"/>
<evidence type="ECO:0000313" key="2">
    <source>
        <dbReference type="EMBL" id="KAF2890737.1"/>
    </source>
</evidence>
<dbReference type="PANTHER" id="PTHR13844">
    <property type="entry name" value="SWI/SNF-RELATED MATRIX-ASSOCIATED ACTIN-DEPENDENT REGULATOR OF CHROMATIN SUBFAMILY D"/>
    <property type="match status" value="1"/>
</dbReference>
<dbReference type="SMART" id="SM00151">
    <property type="entry name" value="SWIB"/>
    <property type="match status" value="2"/>
</dbReference>
<dbReference type="Proteomes" id="UP000801492">
    <property type="component" value="Unassembled WGS sequence"/>
</dbReference>
<feature type="domain" description="DM2" evidence="1">
    <location>
        <begin position="1"/>
        <end position="72"/>
    </location>
</feature>
<dbReference type="PROSITE" id="PS51925">
    <property type="entry name" value="SWIB_MDM2"/>
    <property type="match status" value="1"/>
</dbReference>
<comment type="caution">
    <text evidence="2">The sequence shown here is derived from an EMBL/GenBank/DDBJ whole genome shotgun (WGS) entry which is preliminary data.</text>
</comment>
<name>A0A8K0CUQ0_IGNLU</name>
<dbReference type="Gene3D" id="1.10.245.10">
    <property type="entry name" value="SWIB/MDM2 domain"/>
    <property type="match status" value="2"/>
</dbReference>
<dbReference type="EMBL" id="VTPC01047374">
    <property type="protein sequence ID" value="KAF2890737.1"/>
    <property type="molecule type" value="Genomic_DNA"/>
</dbReference>
<protein>
    <recommendedName>
        <fullName evidence="1">DM2 domain-containing protein</fullName>
    </recommendedName>
</protein>
<dbReference type="InterPro" id="IPR019835">
    <property type="entry name" value="SWIB_domain"/>
</dbReference>